<organism evidence="5 6">
    <name type="scientific">Natribacillus halophilus</name>
    <dbReference type="NCBI Taxonomy" id="549003"/>
    <lineage>
        <taxon>Bacteria</taxon>
        <taxon>Bacillati</taxon>
        <taxon>Bacillota</taxon>
        <taxon>Bacilli</taxon>
        <taxon>Bacillales</taxon>
        <taxon>Bacillaceae</taxon>
        <taxon>Natribacillus</taxon>
    </lineage>
</organism>
<accession>A0A1G8QNM2</accession>
<dbReference type="InterPro" id="IPR038261">
    <property type="entry name" value="GPP34-like_sf"/>
</dbReference>
<dbReference type="RefSeq" id="WP_090399222.1">
    <property type="nucleotide sequence ID" value="NZ_FNEN01000013.1"/>
</dbReference>
<protein>
    <submittedName>
        <fullName evidence="5">Golgi phosphoprotein 3 (GPP34)</fullName>
    </submittedName>
</protein>
<dbReference type="Gene3D" id="1.10.3630.10">
    <property type="entry name" value="yeast vps74-n-term truncation variant domain like"/>
    <property type="match status" value="1"/>
</dbReference>
<evidence type="ECO:0000256" key="1">
    <source>
        <dbReference type="ARBA" id="ARBA00004255"/>
    </source>
</evidence>
<keyword evidence="2" id="KW-0333">Golgi apparatus</keyword>
<dbReference type="InterPro" id="IPR008628">
    <property type="entry name" value="GPP34-like"/>
</dbReference>
<dbReference type="GO" id="GO:0048194">
    <property type="term" value="P:Golgi vesicle budding"/>
    <property type="evidence" value="ECO:0007669"/>
    <property type="project" value="TreeGrafter"/>
</dbReference>
<evidence type="ECO:0000256" key="2">
    <source>
        <dbReference type="ARBA" id="ARBA00023034"/>
    </source>
</evidence>
<evidence type="ECO:0000256" key="4">
    <source>
        <dbReference type="ARBA" id="ARBA00023136"/>
    </source>
</evidence>
<dbReference type="GO" id="GO:0005829">
    <property type="term" value="C:cytosol"/>
    <property type="evidence" value="ECO:0007669"/>
    <property type="project" value="TreeGrafter"/>
</dbReference>
<dbReference type="GO" id="GO:0007030">
    <property type="term" value="P:Golgi organization"/>
    <property type="evidence" value="ECO:0007669"/>
    <property type="project" value="TreeGrafter"/>
</dbReference>
<reference evidence="5 6" key="1">
    <citation type="submission" date="2016-10" db="EMBL/GenBank/DDBJ databases">
        <authorList>
            <person name="de Groot N.N."/>
        </authorList>
    </citation>
    <scope>NUCLEOTIDE SEQUENCE [LARGE SCALE GENOMIC DNA]</scope>
    <source>
        <strain evidence="5 6">DSM 21771</strain>
    </source>
</reference>
<evidence type="ECO:0000313" key="6">
    <source>
        <dbReference type="Proteomes" id="UP000198853"/>
    </source>
</evidence>
<keyword evidence="4" id="KW-0472">Membrane</keyword>
<sequence length="230" mass="25769">MPTLAERLLLTAINPKDGKLYTRSSSALPYSLSGALLAELMLRANVELQKKKIVVINEQTDHPLLQETIAMIQKQKRPMTPKHWVSKLKSEFRPIQKVVARHLENDGQITIKEKKILGIFNSQTYQLNDPNHLERLRISFSEVLRKGEAGTPFNQEDERHIVLLSLIEASKLLSVVYPNGKEARAVQKQLKHVNKNLPVSKAVKETIQAIDVAIIAAIAATTISSNQSNS</sequence>
<comment type="subcellular location">
    <subcellularLocation>
        <location evidence="1">Golgi apparatus membrane</location>
        <topology evidence="1">Peripheral membrane protein</topology>
        <orientation evidence="1">Cytoplasmic side</orientation>
    </subcellularLocation>
</comment>
<dbReference type="GO" id="GO:0006890">
    <property type="term" value="P:retrograde vesicle-mediated transport, Golgi to endoplasmic reticulum"/>
    <property type="evidence" value="ECO:0007669"/>
    <property type="project" value="TreeGrafter"/>
</dbReference>
<dbReference type="GO" id="GO:0043001">
    <property type="term" value="P:Golgi to plasma membrane protein transport"/>
    <property type="evidence" value="ECO:0007669"/>
    <property type="project" value="TreeGrafter"/>
</dbReference>
<keyword evidence="6" id="KW-1185">Reference proteome</keyword>
<evidence type="ECO:0000313" key="5">
    <source>
        <dbReference type="EMBL" id="SDJ06379.1"/>
    </source>
</evidence>
<evidence type="ECO:0000256" key="3">
    <source>
        <dbReference type="ARBA" id="ARBA00023121"/>
    </source>
</evidence>
<dbReference type="EMBL" id="FNEN01000013">
    <property type="protein sequence ID" value="SDJ06379.1"/>
    <property type="molecule type" value="Genomic_DNA"/>
</dbReference>
<proteinExistence type="predicted"/>
<gene>
    <name evidence="5" type="ORF">SAMN04488123_11325</name>
</gene>
<dbReference type="OrthoDB" id="2938640at2"/>
<dbReference type="Pfam" id="PF05719">
    <property type="entry name" value="GPP34"/>
    <property type="match status" value="1"/>
</dbReference>
<dbReference type="PANTHER" id="PTHR12704">
    <property type="entry name" value="TRANS-GOLGI PROTEIN GMX33"/>
    <property type="match status" value="1"/>
</dbReference>
<dbReference type="GO" id="GO:0070273">
    <property type="term" value="F:phosphatidylinositol-4-phosphate binding"/>
    <property type="evidence" value="ECO:0007669"/>
    <property type="project" value="InterPro"/>
</dbReference>
<keyword evidence="3" id="KW-0446">Lipid-binding</keyword>
<dbReference type="AlphaFoldDB" id="A0A1G8QNM2"/>
<dbReference type="PANTHER" id="PTHR12704:SF2">
    <property type="entry name" value="GOLGI PHOSPHOPROTEIN 3 HOMOLOG SAURON"/>
    <property type="match status" value="1"/>
</dbReference>
<dbReference type="Proteomes" id="UP000198853">
    <property type="component" value="Unassembled WGS sequence"/>
</dbReference>
<name>A0A1G8QNM2_9BACI</name>
<dbReference type="GO" id="GO:0012505">
    <property type="term" value="C:endomembrane system"/>
    <property type="evidence" value="ECO:0007669"/>
    <property type="project" value="UniProtKB-ARBA"/>
</dbReference>